<sequence length="697" mass="79175">MKKLVLLSSFLLSSIAFSSSFFLINNGSNSSETSSKTNNSTSDDIDNNKYLDQMNDINKNLDYIPLLSPSKIIEEFKNKNKKFADCDVKVKEFSEKTARITVKDFIGFVDINFKVNSLSGLFDIKDITQIPDYSNEGIMSAIESKNPNLKTFNKSTFQYSLKSINKFEIYAPSINATVSFNISPKSLSTLITNTIITRKIDDPYNENKIIDAVAEVNPLINMDKSLILVDKSSITYNGAVIYSNKSFDSKSRITINYKVNSITNMISNLDLGLVNSFEDKNLINDFLNKNSVLKDYYSSGYLDIKINQKKATNSSVLIKKIGTSISSNITFNYKASDISLLITKPSLSNSIEKYSKLSPNQQLKSAVMNENSYLSEFSSYNLSVSNIKYDSYNVNDTYINYSYNLSLSSYNGSKTITGKIHRPNIYSSFTTRDLGTVDWSNANQVINKIRDSNKNVNFNEIKPINVNSYNKGVVIEAKEDSFIYSNMFTITMDSKIYSADYNIKASVSENPDSERVSGGVYNNSSFLALRFAENEGWTNNGVFRFETKNPYPLAINSSTFSNINNKYLKYSFDFNTYRMRNSEKTDYGMSESWLKNYDVIDQNEIVPLSKVLNGYTGQFKKVFYGVKVKERGGFWSGYCNSSDSGTRDITAYIDYKITIDNNKIVFNFTSSWYISKGVECWNTQVYFKYSIRWVSIE</sequence>
<evidence type="ECO:0000313" key="2">
    <source>
        <dbReference type="EMBL" id="AKU79668.1"/>
    </source>
</evidence>
<protein>
    <submittedName>
        <fullName evidence="2">Uncharacterized protein</fullName>
    </submittedName>
</protein>
<accession>A0A0K1P5T3</accession>
<dbReference type="STRING" id="216946.STURO_v1c04200"/>
<evidence type="ECO:0000313" key="3">
    <source>
        <dbReference type="Proteomes" id="UP000067243"/>
    </source>
</evidence>
<name>A0A0K1P5T3_9MOLU</name>
<feature type="signal peptide" evidence="1">
    <location>
        <begin position="1"/>
        <end position="18"/>
    </location>
</feature>
<keyword evidence="3" id="KW-1185">Reference proteome</keyword>
<dbReference type="OrthoDB" id="391442at2"/>
<keyword evidence="1" id="KW-0732">Signal</keyword>
<dbReference type="AlphaFoldDB" id="A0A0K1P5T3"/>
<dbReference type="Proteomes" id="UP000067243">
    <property type="component" value="Chromosome"/>
</dbReference>
<proteinExistence type="predicted"/>
<organism evidence="2 3">
    <name type="scientific">Spiroplasma turonicum</name>
    <dbReference type="NCBI Taxonomy" id="216946"/>
    <lineage>
        <taxon>Bacteria</taxon>
        <taxon>Bacillati</taxon>
        <taxon>Mycoplasmatota</taxon>
        <taxon>Mollicutes</taxon>
        <taxon>Entomoplasmatales</taxon>
        <taxon>Spiroplasmataceae</taxon>
        <taxon>Spiroplasma</taxon>
    </lineage>
</organism>
<gene>
    <name evidence="2" type="ORF">STURON_00422</name>
</gene>
<dbReference type="EMBL" id="CP012328">
    <property type="protein sequence ID" value="AKU79668.1"/>
    <property type="molecule type" value="Genomic_DNA"/>
</dbReference>
<dbReference type="PATRIC" id="fig|216946.3.peg.422"/>
<feature type="chain" id="PRO_5009779591" evidence="1">
    <location>
        <begin position="19"/>
        <end position="697"/>
    </location>
</feature>
<dbReference type="KEGG" id="stur:STURON_00422"/>
<reference evidence="2 3" key="1">
    <citation type="journal article" date="2015" name="Genome Announc.">
        <title>Complete Genome Sequence of Spiroplasma turonicum Strain Tab4cT, a Parasite of a Horse Fly, Haematopota sp. (Diptera: Tabanidae).</title>
        <authorList>
            <person name="Davis R.E."/>
            <person name="Shao J."/>
            <person name="Zhao Y."/>
            <person name="Gasparich G.E."/>
            <person name="Gaynor B.J."/>
            <person name="Donofrio N."/>
        </authorList>
    </citation>
    <scope>NUCLEOTIDE SEQUENCE [LARGE SCALE GENOMIC DNA]</scope>
    <source>
        <strain evidence="2 3">Tab4c</strain>
    </source>
</reference>
<evidence type="ECO:0000256" key="1">
    <source>
        <dbReference type="SAM" id="SignalP"/>
    </source>
</evidence>
<dbReference type="RefSeq" id="WP_075048262.1">
    <property type="nucleotide sequence ID" value="NZ_CP012328.1"/>
</dbReference>